<organism evidence="11 12">
    <name type="scientific">candidate division KD3-62 bacterium DG_56</name>
    <dbReference type="NCBI Taxonomy" id="1704032"/>
    <lineage>
        <taxon>Bacteria</taxon>
        <taxon>candidate division KD3-62</taxon>
    </lineage>
</organism>
<evidence type="ECO:0000256" key="8">
    <source>
        <dbReference type="SAM" id="MobiDB-lite"/>
    </source>
</evidence>
<protein>
    <recommendedName>
        <fullName evidence="13">Fis family transcriptional regulator</fullName>
    </recommendedName>
</protein>
<dbReference type="SMART" id="SM00448">
    <property type="entry name" value="REC"/>
    <property type="match status" value="1"/>
</dbReference>
<dbReference type="InterPro" id="IPR001789">
    <property type="entry name" value="Sig_transdc_resp-reg_receiver"/>
</dbReference>
<gene>
    <name evidence="11" type="ORF">AMK68_02395</name>
</gene>
<dbReference type="InterPro" id="IPR027417">
    <property type="entry name" value="P-loop_NTPase"/>
</dbReference>
<keyword evidence="2" id="KW-0547">Nucleotide-binding</keyword>
<dbReference type="Gene3D" id="1.10.10.60">
    <property type="entry name" value="Homeodomain-like"/>
    <property type="match status" value="1"/>
</dbReference>
<dbReference type="SUPFAM" id="SSF52540">
    <property type="entry name" value="P-loop containing nucleoside triphosphate hydrolases"/>
    <property type="match status" value="1"/>
</dbReference>
<evidence type="ECO:0000259" key="9">
    <source>
        <dbReference type="PROSITE" id="PS50045"/>
    </source>
</evidence>
<evidence type="ECO:0000256" key="5">
    <source>
        <dbReference type="ARBA" id="ARBA00023125"/>
    </source>
</evidence>
<dbReference type="InterPro" id="IPR003593">
    <property type="entry name" value="AAA+_ATPase"/>
</dbReference>
<dbReference type="InterPro" id="IPR025662">
    <property type="entry name" value="Sigma_54_int_dom_ATP-bd_1"/>
</dbReference>
<dbReference type="SUPFAM" id="SSF52172">
    <property type="entry name" value="CheY-like"/>
    <property type="match status" value="1"/>
</dbReference>
<evidence type="ECO:0000256" key="6">
    <source>
        <dbReference type="ARBA" id="ARBA00023163"/>
    </source>
</evidence>
<proteinExistence type="predicted"/>
<evidence type="ECO:0000256" key="1">
    <source>
        <dbReference type="ARBA" id="ARBA00022553"/>
    </source>
</evidence>
<dbReference type="PROSITE" id="PS00676">
    <property type="entry name" value="SIGMA54_INTERACT_2"/>
    <property type="match status" value="1"/>
</dbReference>
<feature type="region of interest" description="Disordered" evidence="8">
    <location>
        <begin position="120"/>
        <end position="140"/>
    </location>
</feature>
<dbReference type="InterPro" id="IPR058031">
    <property type="entry name" value="AAA_lid_NorR"/>
</dbReference>
<dbReference type="Proteomes" id="UP000052020">
    <property type="component" value="Unassembled WGS sequence"/>
</dbReference>
<dbReference type="Gene3D" id="1.10.8.60">
    <property type="match status" value="1"/>
</dbReference>
<keyword evidence="6" id="KW-0804">Transcription</keyword>
<dbReference type="Pfam" id="PF00072">
    <property type="entry name" value="Response_reg"/>
    <property type="match status" value="1"/>
</dbReference>
<dbReference type="Pfam" id="PF02954">
    <property type="entry name" value="HTH_8"/>
    <property type="match status" value="1"/>
</dbReference>
<dbReference type="FunFam" id="3.40.50.2300:FF:000018">
    <property type="entry name" value="DNA-binding transcriptional regulator NtrC"/>
    <property type="match status" value="1"/>
</dbReference>
<dbReference type="GO" id="GO:0006355">
    <property type="term" value="P:regulation of DNA-templated transcription"/>
    <property type="evidence" value="ECO:0007669"/>
    <property type="project" value="InterPro"/>
</dbReference>
<dbReference type="InterPro" id="IPR002197">
    <property type="entry name" value="HTH_Fis"/>
</dbReference>
<dbReference type="InterPro" id="IPR011006">
    <property type="entry name" value="CheY-like_superfamily"/>
</dbReference>
<evidence type="ECO:0008006" key="13">
    <source>
        <dbReference type="Google" id="ProtNLM"/>
    </source>
</evidence>
<dbReference type="Gene3D" id="3.40.50.2300">
    <property type="match status" value="1"/>
</dbReference>
<dbReference type="PROSITE" id="PS00688">
    <property type="entry name" value="SIGMA54_INTERACT_3"/>
    <property type="match status" value="1"/>
</dbReference>
<sequence length="470" mass="51944">MSQPARILIADDEPNICQVLATVLGRDGHQVLVSHDGEHALRVLEDREVDLLITDVVMRKVSGIDLLHWAREHRPQLPVIMITAYGTIKTAVDAIKMGAHDYLSKPFDVDQVKQVVARALEERVEPPQPSSDGKGKAGDRLDRPAVDFGDICGTSPAWQEVLALTAKVARSRANVLIVGESGSGKEVIARAIHSNSERRDRPFVAVSCASLSRDLLESELFGHEKGSFTGADYQKPGRFELADGGTLLLDEIGEVPLDLQVKLLRVLQERQFERVGGTKSLQVDVRVIAATNRDLETAVAAGTFREDLFFRLNVVRISLPPLRARPEDIPEFVEHFLARFNAENGRQIRTIPPETACLLQNHSWPGNVRELENAIEHAVVLADEAETRLTIDLLPAALREAAKEAGACASETPDFRDLDDKDRRRLLADALRRSSGRVAQAAEELGLSPASARYYARKYRLSEAAPARRR</sequence>
<evidence type="ECO:0000256" key="2">
    <source>
        <dbReference type="ARBA" id="ARBA00022741"/>
    </source>
</evidence>
<dbReference type="InterPro" id="IPR025944">
    <property type="entry name" value="Sigma_54_int_dom_CS"/>
</dbReference>
<comment type="caution">
    <text evidence="11">The sequence shown here is derived from an EMBL/GenBank/DDBJ whole genome shotgun (WGS) entry which is preliminary data.</text>
</comment>
<dbReference type="AlphaFoldDB" id="A0A0S7XNM8"/>
<dbReference type="PANTHER" id="PTHR32071:SF21">
    <property type="entry name" value="TRANSCRIPTIONAL REGULATORY PROTEIN FLGR"/>
    <property type="match status" value="1"/>
</dbReference>
<dbReference type="PANTHER" id="PTHR32071">
    <property type="entry name" value="TRANSCRIPTIONAL REGULATORY PROTEIN"/>
    <property type="match status" value="1"/>
</dbReference>
<dbReference type="PROSITE" id="PS00675">
    <property type="entry name" value="SIGMA54_INTERACT_1"/>
    <property type="match status" value="1"/>
</dbReference>
<keyword evidence="3" id="KW-0067">ATP-binding</keyword>
<dbReference type="InterPro" id="IPR025943">
    <property type="entry name" value="Sigma_54_int_dom_ATP-bd_2"/>
</dbReference>
<dbReference type="PROSITE" id="PS50110">
    <property type="entry name" value="RESPONSE_REGULATORY"/>
    <property type="match status" value="1"/>
</dbReference>
<dbReference type="Pfam" id="PF25601">
    <property type="entry name" value="AAA_lid_14"/>
    <property type="match status" value="1"/>
</dbReference>
<dbReference type="EMBL" id="LIZY01000043">
    <property type="protein sequence ID" value="KPJ64094.1"/>
    <property type="molecule type" value="Genomic_DNA"/>
</dbReference>
<evidence type="ECO:0000313" key="11">
    <source>
        <dbReference type="EMBL" id="KPJ64094.1"/>
    </source>
</evidence>
<evidence type="ECO:0000313" key="12">
    <source>
        <dbReference type="Proteomes" id="UP000052020"/>
    </source>
</evidence>
<dbReference type="InterPro" id="IPR002078">
    <property type="entry name" value="Sigma_54_int"/>
</dbReference>
<dbReference type="Gene3D" id="3.40.50.300">
    <property type="entry name" value="P-loop containing nucleotide triphosphate hydrolases"/>
    <property type="match status" value="1"/>
</dbReference>
<keyword evidence="5" id="KW-0238">DNA-binding</keyword>
<name>A0A0S7XNM8_9BACT</name>
<dbReference type="PROSITE" id="PS50045">
    <property type="entry name" value="SIGMA54_INTERACT_4"/>
    <property type="match status" value="1"/>
</dbReference>
<dbReference type="GO" id="GO:0043565">
    <property type="term" value="F:sequence-specific DNA binding"/>
    <property type="evidence" value="ECO:0007669"/>
    <property type="project" value="InterPro"/>
</dbReference>
<feature type="modified residue" description="4-aspartylphosphate" evidence="7">
    <location>
        <position position="55"/>
    </location>
</feature>
<dbReference type="CDD" id="cd00009">
    <property type="entry name" value="AAA"/>
    <property type="match status" value="1"/>
</dbReference>
<reference evidence="11 12" key="1">
    <citation type="journal article" date="2015" name="Microbiome">
        <title>Genomic resolution of linkages in carbon, nitrogen, and sulfur cycling among widespread estuary sediment bacteria.</title>
        <authorList>
            <person name="Baker B.J."/>
            <person name="Lazar C.S."/>
            <person name="Teske A.P."/>
            <person name="Dick G.J."/>
        </authorList>
    </citation>
    <scope>NUCLEOTIDE SEQUENCE [LARGE SCALE GENOMIC DNA]</scope>
    <source>
        <strain evidence="11">DG_56</strain>
    </source>
</reference>
<keyword evidence="4" id="KW-0805">Transcription regulation</keyword>
<dbReference type="PRINTS" id="PR01590">
    <property type="entry name" value="HTHFIS"/>
</dbReference>
<dbReference type="FunFam" id="3.40.50.300:FF:000006">
    <property type="entry name" value="DNA-binding transcriptional regulator NtrC"/>
    <property type="match status" value="1"/>
</dbReference>
<keyword evidence="1 7" id="KW-0597">Phosphoprotein</keyword>
<evidence type="ECO:0000256" key="7">
    <source>
        <dbReference type="PROSITE-ProRule" id="PRU00169"/>
    </source>
</evidence>
<evidence type="ECO:0000256" key="3">
    <source>
        <dbReference type="ARBA" id="ARBA00022840"/>
    </source>
</evidence>
<evidence type="ECO:0000259" key="10">
    <source>
        <dbReference type="PROSITE" id="PS50110"/>
    </source>
</evidence>
<dbReference type="GO" id="GO:0005524">
    <property type="term" value="F:ATP binding"/>
    <property type="evidence" value="ECO:0007669"/>
    <property type="project" value="UniProtKB-KW"/>
</dbReference>
<feature type="domain" description="Sigma-54 factor interaction" evidence="9">
    <location>
        <begin position="151"/>
        <end position="380"/>
    </location>
</feature>
<accession>A0A0S7XNM8</accession>
<dbReference type="SMART" id="SM00382">
    <property type="entry name" value="AAA"/>
    <property type="match status" value="1"/>
</dbReference>
<dbReference type="Pfam" id="PF00158">
    <property type="entry name" value="Sigma54_activat"/>
    <property type="match status" value="1"/>
</dbReference>
<dbReference type="GO" id="GO:0000160">
    <property type="term" value="P:phosphorelay signal transduction system"/>
    <property type="evidence" value="ECO:0007669"/>
    <property type="project" value="InterPro"/>
</dbReference>
<feature type="domain" description="Response regulatory" evidence="10">
    <location>
        <begin position="6"/>
        <end position="120"/>
    </location>
</feature>
<evidence type="ECO:0000256" key="4">
    <source>
        <dbReference type="ARBA" id="ARBA00023015"/>
    </source>
</evidence>